<name>A0A445DV86_ARAHY</name>
<evidence type="ECO:0000313" key="1">
    <source>
        <dbReference type="EMBL" id="RYR67112.1"/>
    </source>
</evidence>
<dbReference type="AlphaFoldDB" id="A0A445DV86"/>
<evidence type="ECO:0000313" key="2">
    <source>
        <dbReference type="Proteomes" id="UP000289738"/>
    </source>
</evidence>
<reference evidence="1 2" key="1">
    <citation type="submission" date="2019-01" db="EMBL/GenBank/DDBJ databases">
        <title>Sequencing of cultivated peanut Arachis hypogaea provides insights into genome evolution and oil improvement.</title>
        <authorList>
            <person name="Chen X."/>
        </authorList>
    </citation>
    <scope>NUCLEOTIDE SEQUENCE [LARGE SCALE GENOMIC DNA]</scope>
    <source>
        <strain evidence="2">cv. Fuhuasheng</strain>
        <tissue evidence="1">Leaves</tissue>
    </source>
</reference>
<gene>
    <name evidence="1" type="ORF">Ahy_A03g013369</name>
</gene>
<protein>
    <submittedName>
        <fullName evidence="1">Uncharacterized protein</fullName>
    </submittedName>
</protein>
<comment type="caution">
    <text evidence="1">The sequence shown here is derived from an EMBL/GenBank/DDBJ whole genome shotgun (WGS) entry which is preliminary data.</text>
</comment>
<sequence length="67" mass="7691">MPPKLELVKGVNFLSIGPTELFVFSHEIEVEKSGLNIRVEWRRATEDMGSINSNFSNVEQRMDHLNC</sequence>
<dbReference type="Proteomes" id="UP000289738">
    <property type="component" value="Chromosome A03"/>
</dbReference>
<dbReference type="EMBL" id="SDMP01000003">
    <property type="protein sequence ID" value="RYR67112.1"/>
    <property type="molecule type" value="Genomic_DNA"/>
</dbReference>
<accession>A0A445DV86</accession>
<proteinExistence type="predicted"/>
<keyword evidence="2" id="KW-1185">Reference proteome</keyword>
<organism evidence="1 2">
    <name type="scientific">Arachis hypogaea</name>
    <name type="common">Peanut</name>
    <dbReference type="NCBI Taxonomy" id="3818"/>
    <lineage>
        <taxon>Eukaryota</taxon>
        <taxon>Viridiplantae</taxon>
        <taxon>Streptophyta</taxon>
        <taxon>Embryophyta</taxon>
        <taxon>Tracheophyta</taxon>
        <taxon>Spermatophyta</taxon>
        <taxon>Magnoliopsida</taxon>
        <taxon>eudicotyledons</taxon>
        <taxon>Gunneridae</taxon>
        <taxon>Pentapetalae</taxon>
        <taxon>rosids</taxon>
        <taxon>fabids</taxon>
        <taxon>Fabales</taxon>
        <taxon>Fabaceae</taxon>
        <taxon>Papilionoideae</taxon>
        <taxon>50 kb inversion clade</taxon>
        <taxon>dalbergioids sensu lato</taxon>
        <taxon>Dalbergieae</taxon>
        <taxon>Pterocarpus clade</taxon>
        <taxon>Arachis</taxon>
    </lineage>
</organism>